<comment type="caution">
    <text evidence="3">The sequence shown here is derived from an EMBL/GenBank/DDBJ whole genome shotgun (WGS) entry which is preliminary data.</text>
</comment>
<keyword evidence="4" id="KW-1185">Reference proteome</keyword>
<dbReference type="STRING" id="721133.SAMN05216176_1073"/>
<evidence type="ECO:0000313" key="4">
    <source>
        <dbReference type="Proteomes" id="UP000007374"/>
    </source>
</evidence>
<reference evidence="3 4" key="1">
    <citation type="journal article" date="2012" name="J. Bacteriol.">
        <title>Genome Sequence of Nitratireductor indicus Type Strain C115.</title>
        <authorList>
            <person name="Lai Q."/>
            <person name="Li G."/>
            <person name="Yu Z."/>
            <person name="Shao Z."/>
        </authorList>
    </citation>
    <scope>NUCLEOTIDE SEQUENCE [LARGE SCALE GENOMIC DNA]</scope>
    <source>
        <strain evidence="3 4">C115</strain>
    </source>
</reference>
<name>K2NWX8_9HYPH</name>
<dbReference type="Proteomes" id="UP000007374">
    <property type="component" value="Unassembled WGS sequence"/>
</dbReference>
<dbReference type="AlphaFoldDB" id="K2NWX8"/>
<accession>K2NWX8</accession>
<evidence type="ECO:0000259" key="2">
    <source>
        <dbReference type="Pfam" id="PF01710"/>
    </source>
</evidence>
<dbReference type="EMBL" id="AMSI01000007">
    <property type="protein sequence ID" value="EKF42359.1"/>
    <property type="molecule type" value="Genomic_DNA"/>
</dbReference>
<feature type="domain" description="Transposase Synechocystis PCC 6803" evidence="2">
    <location>
        <begin position="4"/>
        <end position="88"/>
    </location>
</feature>
<sequence length="144" mass="15618">MPKAYSLDLRERVVGFVAAGHSRRTAAAHFAVSVSFVVNLMKAWRTRGSFAPKPAGGRRHAKLEAHRTFLLERVAEKDDITMPELAADLAAATGVEADPASLSRWLIRNGYRFKKNAAGQRTRPARHQKGAPGMAGQTPAEDAA</sequence>
<evidence type="ECO:0000313" key="3">
    <source>
        <dbReference type="EMBL" id="EKF42359.1"/>
    </source>
</evidence>
<protein>
    <submittedName>
        <fullName evidence="3">Transposase</fullName>
    </submittedName>
</protein>
<gene>
    <name evidence="3" type="ORF">NA8A_12440</name>
</gene>
<dbReference type="InterPro" id="IPR009057">
    <property type="entry name" value="Homeodomain-like_sf"/>
</dbReference>
<dbReference type="InterPro" id="IPR002622">
    <property type="entry name" value="Transposase_14"/>
</dbReference>
<dbReference type="eggNOG" id="COG3415">
    <property type="taxonomic scope" value="Bacteria"/>
</dbReference>
<dbReference type="Pfam" id="PF01710">
    <property type="entry name" value="HTH_Tnp_IS630"/>
    <property type="match status" value="1"/>
</dbReference>
<dbReference type="RefSeq" id="WP_009450660.1">
    <property type="nucleotide sequence ID" value="NZ_AMSI01000007.1"/>
</dbReference>
<feature type="region of interest" description="Disordered" evidence="1">
    <location>
        <begin position="116"/>
        <end position="144"/>
    </location>
</feature>
<dbReference type="PATRIC" id="fig|1231190.3.peg.2585"/>
<organism evidence="3 4">
    <name type="scientific">Nitratireductor indicus C115</name>
    <dbReference type="NCBI Taxonomy" id="1231190"/>
    <lineage>
        <taxon>Bacteria</taxon>
        <taxon>Pseudomonadati</taxon>
        <taxon>Pseudomonadota</taxon>
        <taxon>Alphaproteobacteria</taxon>
        <taxon>Hyphomicrobiales</taxon>
        <taxon>Phyllobacteriaceae</taxon>
        <taxon>Nitratireductor</taxon>
    </lineage>
</organism>
<evidence type="ECO:0000256" key="1">
    <source>
        <dbReference type="SAM" id="MobiDB-lite"/>
    </source>
</evidence>
<proteinExistence type="predicted"/>
<dbReference type="SUPFAM" id="SSF46689">
    <property type="entry name" value="Homeodomain-like"/>
    <property type="match status" value="1"/>
</dbReference>